<feature type="chain" id="PRO_5021934675" description="D-alanyl-D-alanine dipeptidase" evidence="11">
    <location>
        <begin position="30"/>
        <end position="794"/>
    </location>
</feature>
<name>A0A518G984_9BACT</name>
<keyword evidence="8" id="KW-0961">Cell wall biogenesis/degradation</keyword>
<proteinExistence type="inferred from homology"/>
<evidence type="ECO:0000256" key="8">
    <source>
        <dbReference type="ARBA" id="ARBA00023316"/>
    </source>
</evidence>
<dbReference type="SUPFAM" id="SSF55166">
    <property type="entry name" value="Hedgehog/DD-peptidase"/>
    <property type="match status" value="1"/>
</dbReference>
<evidence type="ECO:0000256" key="10">
    <source>
        <dbReference type="HAMAP-Rule" id="MF_01924"/>
    </source>
</evidence>
<comment type="similarity">
    <text evidence="10">Belongs to the peptidase M15D family.</text>
</comment>
<dbReference type="KEGG" id="ahel:Q31a_34560"/>
<dbReference type="GO" id="GO:0008237">
    <property type="term" value="F:metallopeptidase activity"/>
    <property type="evidence" value="ECO:0007669"/>
    <property type="project" value="UniProtKB-KW"/>
</dbReference>
<dbReference type="InterPro" id="IPR001466">
    <property type="entry name" value="Beta-lactam-related"/>
</dbReference>
<dbReference type="Gene3D" id="3.40.710.10">
    <property type="entry name" value="DD-peptidase/beta-lactamase superfamily"/>
    <property type="match status" value="1"/>
</dbReference>
<feature type="binding site" evidence="10">
    <location>
        <position position="771"/>
    </location>
    <ligand>
        <name>Zn(2+)</name>
        <dbReference type="ChEBI" id="CHEBI:29105"/>
        <note>catalytic</note>
    </ligand>
</feature>
<reference evidence="13 14" key="1">
    <citation type="submission" date="2019-02" db="EMBL/GenBank/DDBJ databases">
        <title>Deep-cultivation of Planctomycetes and their phenomic and genomic characterization uncovers novel biology.</title>
        <authorList>
            <person name="Wiegand S."/>
            <person name="Jogler M."/>
            <person name="Boedeker C."/>
            <person name="Pinto D."/>
            <person name="Vollmers J."/>
            <person name="Rivas-Marin E."/>
            <person name="Kohn T."/>
            <person name="Peeters S.H."/>
            <person name="Heuer A."/>
            <person name="Rast P."/>
            <person name="Oberbeckmann S."/>
            <person name="Bunk B."/>
            <person name="Jeske O."/>
            <person name="Meyerdierks A."/>
            <person name="Storesund J.E."/>
            <person name="Kallscheuer N."/>
            <person name="Luecker S."/>
            <person name="Lage O.M."/>
            <person name="Pohl T."/>
            <person name="Merkel B.J."/>
            <person name="Hornburger P."/>
            <person name="Mueller R.-W."/>
            <person name="Bruemmer F."/>
            <person name="Labrenz M."/>
            <person name="Spormann A.M."/>
            <person name="Op den Camp H."/>
            <person name="Overmann J."/>
            <person name="Amann R."/>
            <person name="Jetten M.S.M."/>
            <person name="Mascher T."/>
            <person name="Medema M.H."/>
            <person name="Devos D.P."/>
            <person name="Kaster A.-K."/>
            <person name="Ovreas L."/>
            <person name="Rohde M."/>
            <person name="Galperin M.Y."/>
            <person name="Jogler C."/>
        </authorList>
    </citation>
    <scope>NUCLEOTIDE SEQUENCE [LARGE SCALE GENOMIC DNA]</scope>
    <source>
        <strain evidence="13 14">Q31a</strain>
    </source>
</reference>
<feature type="active site" description="Proton donor/acceptor" evidence="10">
    <location>
        <position position="768"/>
    </location>
</feature>
<keyword evidence="2 10" id="KW-0645">Protease</keyword>
<dbReference type="SUPFAM" id="SSF56601">
    <property type="entry name" value="beta-lactamase/transpeptidase-like"/>
    <property type="match status" value="1"/>
</dbReference>
<gene>
    <name evidence="13" type="primary">ddpX</name>
    <name evidence="13" type="ORF">Q31a_34560</name>
</gene>
<dbReference type="Pfam" id="PF01427">
    <property type="entry name" value="Peptidase_M15"/>
    <property type="match status" value="1"/>
</dbReference>
<evidence type="ECO:0000256" key="1">
    <source>
        <dbReference type="ARBA" id="ARBA00001362"/>
    </source>
</evidence>
<dbReference type="PANTHER" id="PTHR22935">
    <property type="entry name" value="PENICILLIN-BINDING PROTEIN"/>
    <property type="match status" value="1"/>
</dbReference>
<sequence length="794" mass="89313" precursor="true">MKAEFFRGQRRFTFWLLLVFVVSPLSALAQPATPSAIDYREALQKLASAVEYEVAGKSIPSLSLTLVDRDRIVYAEGFGFQDPARETPATADTIYRVGSVSKLFTDIAVMQLVESGDLSLDEPVQTYLPDFQPRNEHNVPITLRQLMSHRSGLVRESPVGNYFDPTEPSLSESVASLNATALVYPPNTKTKYSNAAVAVVGAVLESKLQRTHAEQVQRAIFTPLGMQSSSFDATPQLQPKLATGWMRTYDGRRFEAPSFQLGTGPAGNLFSSTKDLAKFIVWLLDQDGLESSNILSAESLSEMLTPVKDSQGEPQGFGLGFHIQKLGKYVKIGHGGAVYGFSTQLEILPERSVGVAAAASLDGANGVVARLSEYALQLMVATQDDQPLPEYSRTAPVPRARADELVGKYREVDGERFTLISRYQDELIMQRGTFQNQIRASVDDGRLLTDDCVNYGTPITVSSSELLRVGETNFQRLPDSPPAPAPAHWAGLIGEYGWDHNTLYILEEDEQLYALIEWFYYYPLQELGENEFAFPDYGLYHGEKLIFSRNEQGKATQVLAAEVPFERREVGTKHGETFRIEPVQPIADLREAAMQASPPKETGDFQATDLVDLTQFDPGIRLDIRYATTNNFTGEVFYKQPRAFLQRPAAKAVANAHQELSQQGLGLLIHDAYRPWYVTKMFWDATPTELKDFVANPANGSRHNRGCAVDLTLYDLETRQPIEMVAGYDEFSPRSFPLYPGGTSRQRWYRELLRRTMESHQFTIYEFEWWHFDFQDWERYRLGNQSFETILKDD</sequence>
<keyword evidence="4 10" id="KW-0378">Hydrolase</keyword>
<dbReference type="EC" id="3.4.13.22" evidence="10"/>
<keyword evidence="14" id="KW-1185">Reference proteome</keyword>
<comment type="cofactor">
    <cofactor evidence="10">
        <name>Zn(2+)</name>
        <dbReference type="ChEBI" id="CHEBI:29105"/>
    </cofactor>
    <text evidence="10">Binds 1 zinc ion per subunit.</text>
</comment>
<dbReference type="HAMAP" id="MF_01924">
    <property type="entry name" value="A_A_dipeptidase"/>
    <property type="match status" value="1"/>
</dbReference>
<keyword evidence="11" id="KW-0732">Signal</keyword>
<dbReference type="RefSeq" id="WP_231690782.1">
    <property type="nucleotide sequence ID" value="NZ_CP036298.1"/>
</dbReference>
<evidence type="ECO:0000256" key="11">
    <source>
        <dbReference type="SAM" id="SignalP"/>
    </source>
</evidence>
<organism evidence="13 14">
    <name type="scientific">Aureliella helgolandensis</name>
    <dbReference type="NCBI Taxonomy" id="2527968"/>
    <lineage>
        <taxon>Bacteria</taxon>
        <taxon>Pseudomonadati</taxon>
        <taxon>Planctomycetota</taxon>
        <taxon>Planctomycetia</taxon>
        <taxon>Pirellulales</taxon>
        <taxon>Pirellulaceae</taxon>
        <taxon>Aureliella</taxon>
    </lineage>
</organism>
<keyword evidence="3 10" id="KW-0479">Metal-binding</keyword>
<comment type="similarity">
    <text evidence="9">Belongs to the beta-lactamase family.</text>
</comment>
<feature type="binding site" evidence="10">
    <location>
        <position position="710"/>
    </location>
    <ligand>
        <name>Zn(2+)</name>
        <dbReference type="ChEBI" id="CHEBI:29105"/>
        <note>catalytic</note>
    </ligand>
</feature>
<dbReference type="GO" id="GO:0006508">
    <property type="term" value="P:proteolysis"/>
    <property type="evidence" value="ECO:0007669"/>
    <property type="project" value="UniProtKB-KW"/>
</dbReference>
<evidence type="ECO:0000256" key="4">
    <source>
        <dbReference type="ARBA" id="ARBA00022801"/>
    </source>
</evidence>
<dbReference type="Proteomes" id="UP000318017">
    <property type="component" value="Chromosome"/>
</dbReference>
<dbReference type="GO" id="GO:0160237">
    <property type="term" value="F:D-Ala-D-Ala dipeptidase activity"/>
    <property type="evidence" value="ECO:0007669"/>
    <property type="project" value="UniProtKB-EC"/>
</dbReference>
<dbReference type="CDD" id="cd14840">
    <property type="entry name" value="D-Ala-D-Ala_dipeptidase_Aad"/>
    <property type="match status" value="1"/>
</dbReference>
<evidence type="ECO:0000256" key="7">
    <source>
        <dbReference type="ARBA" id="ARBA00023049"/>
    </source>
</evidence>
<feature type="site" description="Transition state stabilizer" evidence="10">
    <location>
        <position position="674"/>
    </location>
</feature>
<dbReference type="AlphaFoldDB" id="A0A518G984"/>
<feature type="signal peptide" evidence="11">
    <location>
        <begin position="1"/>
        <end position="29"/>
    </location>
</feature>
<evidence type="ECO:0000256" key="9">
    <source>
        <dbReference type="ARBA" id="ARBA00038473"/>
    </source>
</evidence>
<comment type="catalytic activity">
    <reaction evidence="1 10">
        <text>D-alanyl-D-alanine + H2O = 2 D-alanine</text>
        <dbReference type="Rhea" id="RHEA:20661"/>
        <dbReference type="ChEBI" id="CHEBI:15377"/>
        <dbReference type="ChEBI" id="CHEBI:57416"/>
        <dbReference type="ChEBI" id="CHEBI:57822"/>
        <dbReference type="EC" id="3.4.13.22"/>
    </reaction>
</comment>
<keyword evidence="5 10" id="KW-0862">Zinc</keyword>
<evidence type="ECO:0000256" key="6">
    <source>
        <dbReference type="ARBA" id="ARBA00022997"/>
    </source>
</evidence>
<keyword evidence="7 10" id="KW-0482">Metalloprotease</keyword>
<feature type="binding site" evidence="10">
    <location>
        <position position="703"/>
    </location>
    <ligand>
        <name>Zn(2+)</name>
        <dbReference type="ChEBI" id="CHEBI:29105"/>
        <note>catalytic</note>
    </ligand>
</feature>
<dbReference type="InterPro" id="IPR012338">
    <property type="entry name" value="Beta-lactam/transpept-like"/>
</dbReference>
<dbReference type="Pfam" id="PF00144">
    <property type="entry name" value="Beta-lactamase"/>
    <property type="match status" value="1"/>
</dbReference>
<evidence type="ECO:0000256" key="5">
    <source>
        <dbReference type="ARBA" id="ARBA00022833"/>
    </source>
</evidence>
<dbReference type="InterPro" id="IPR051478">
    <property type="entry name" value="Beta-lactamase-like_AB/R"/>
</dbReference>
<accession>A0A518G984</accession>
<evidence type="ECO:0000256" key="2">
    <source>
        <dbReference type="ARBA" id="ARBA00022670"/>
    </source>
</evidence>
<dbReference type="GO" id="GO:0071555">
    <property type="term" value="P:cell wall organization"/>
    <property type="evidence" value="ECO:0007669"/>
    <property type="project" value="UniProtKB-KW"/>
</dbReference>
<dbReference type="PANTHER" id="PTHR22935:SF95">
    <property type="entry name" value="BETA-LACTAMASE-LIKE 1-RELATED"/>
    <property type="match status" value="1"/>
</dbReference>
<dbReference type="GO" id="GO:0008270">
    <property type="term" value="F:zinc ion binding"/>
    <property type="evidence" value="ECO:0007669"/>
    <property type="project" value="UniProtKB-UniRule"/>
</dbReference>
<evidence type="ECO:0000259" key="12">
    <source>
        <dbReference type="Pfam" id="PF00144"/>
    </source>
</evidence>
<evidence type="ECO:0000313" key="14">
    <source>
        <dbReference type="Proteomes" id="UP000318017"/>
    </source>
</evidence>
<protein>
    <recommendedName>
        <fullName evidence="10">D-alanyl-D-alanine dipeptidase</fullName>
        <shortName evidence="10">D-Ala-D-Ala dipeptidase</shortName>
        <ecNumber evidence="10">3.4.13.22</ecNumber>
    </recommendedName>
</protein>
<dbReference type="InterPro" id="IPR009045">
    <property type="entry name" value="Zn_M74/Hedgehog-like"/>
</dbReference>
<dbReference type="Gene3D" id="3.30.1380.10">
    <property type="match status" value="1"/>
</dbReference>
<comment type="function">
    <text evidence="10">Catalyzes hydrolysis of the D-alanyl-D-alanine dipeptide.</text>
</comment>
<evidence type="ECO:0000256" key="3">
    <source>
        <dbReference type="ARBA" id="ARBA00022723"/>
    </source>
</evidence>
<feature type="domain" description="Beta-lactamase-related" evidence="12">
    <location>
        <begin position="48"/>
        <end position="374"/>
    </location>
</feature>
<keyword evidence="6 10" id="KW-0224">Dipeptidase</keyword>
<dbReference type="EMBL" id="CP036298">
    <property type="protein sequence ID" value="QDV25133.1"/>
    <property type="molecule type" value="Genomic_DNA"/>
</dbReference>
<dbReference type="InterPro" id="IPR000755">
    <property type="entry name" value="A_A_dipeptidase"/>
</dbReference>
<evidence type="ECO:0000313" key="13">
    <source>
        <dbReference type="EMBL" id="QDV25133.1"/>
    </source>
</evidence>